<dbReference type="Proteomes" id="UP001561046">
    <property type="component" value="Unassembled WGS sequence"/>
</dbReference>
<dbReference type="Pfam" id="PF10636">
    <property type="entry name" value="hemP"/>
    <property type="match status" value="1"/>
</dbReference>
<gene>
    <name evidence="1" type="primary">hemP</name>
    <name evidence="1" type="ORF">AB6724_18015</name>
</gene>
<name>A0ABV3ZYP8_9BURK</name>
<organism evidence="1 2">
    <name type="scientific">Comamonas guangdongensis</name>
    <dbReference type="NCBI Taxonomy" id="510515"/>
    <lineage>
        <taxon>Bacteria</taxon>
        <taxon>Pseudomonadati</taxon>
        <taxon>Pseudomonadota</taxon>
        <taxon>Betaproteobacteria</taxon>
        <taxon>Burkholderiales</taxon>
        <taxon>Comamonadaceae</taxon>
        <taxon>Comamonas</taxon>
    </lineage>
</organism>
<keyword evidence="2" id="KW-1185">Reference proteome</keyword>
<comment type="caution">
    <text evidence="1">The sequence shown here is derived from an EMBL/GenBank/DDBJ whole genome shotgun (WGS) entry which is preliminary data.</text>
</comment>
<evidence type="ECO:0000313" key="2">
    <source>
        <dbReference type="Proteomes" id="UP001561046"/>
    </source>
</evidence>
<sequence>MAAPTGPAATASSHHLDSALLLNGQKAVTIVHNGTPYRLQATRLGKLILTK</sequence>
<dbReference type="EMBL" id="JBFYGN010000025">
    <property type="protein sequence ID" value="MEX8194732.1"/>
    <property type="molecule type" value="Genomic_DNA"/>
</dbReference>
<proteinExistence type="predicted"/>
<dbReference type="Gene3D" id="2.10.70.10">
    <property type="entry name" value="Complement Module, domain 1"/>
    <property type="match status" value="1"/>
</dbReference>
<evidence type="ECO:0000313" key="1">
    <source>
        <dbReference type="EMBL" id="MEX8194732.1"/>
    </source>
</evidence>
<accession>A0ABV3ZYP8</accession>
<reference evidence="1 2" key="1">
    <citation type="journal article" date="2013" name="Int. J. Syst. Evol. Microbiol.">
        <title>Comamonas guangdongensis sp. nov., isolated from subterranean forest sediment, and emended description of the genus Comamonas.</title>
        <authorList>
            <person name="Zhang J."/>
            <person name="Wang Y."/>
            <person name="Zhou S."/>
            <person name="Wu C."/>
            <person name="He J."/>
            <person name="Li F."/>
        </authorList>
    </citation>
    <scope>NUCLEOTIDE SEQUENCE [LARGE SCALE GENOMIC DNA]</scope>
    <source>
        <strain evidence="1 2">CCTCC AB2011133</strain>
    </source>
</reference>
<dbReference type="InterPro" id="IPR019600">
    <property type="entry name" value="Hemin_uptake_protein_HemP"/>
</dbReference>
<protein>
    <submittedName>
        <fullName evidence="1">Hemin uptake protein HemP</fullName>
    </submittedName>
</protein>